<organism evidence="3 4">
    <name type="scientific">Crassostrea virginica</name>
    <name type="common">Eastern oyster</name>
    <dbReference type="NCBI Taxonomy" id="6565"/>
    <lineage>
        <taxon>Eukaryota</taxon>
        <taxon>Metazoa</taxon>
        <taxon>Spiralia</taxon>
        <taxon>Lophotrochozoa</taxon>
        <taxon>Mollusca</taxon>
        <taxon>Bivalvia</taxon>
        <taxon>Autobranchia</taxon>
        <taxon>Pteriomorphia</taxon>
        <taxon>Ostreida</taxon>
        <taxon>Ostreoidea</taxon>
        <taxon>Ostreidae</taxon>
        <taxon>Crassostrea</taxon>
    </lineage>
</organism>
<evidence type="ECO:0000313" key="4">
    <source>
        <dbReference type="RefSeq" id="XP_022310978.1"/>
    </source>
</evidence>
<feature type="signal peptide" evidence="1">
    <location>
        <begin position="1"/>
        <end position="20"/>
    </location>
</feature>
<dbReference type="GeneID" id="111116282"/>
<keyword evidence="3" id="KW-1185">Reference proteome</keyword>
<dbReference type="CDD" id="cd00037">
    <property type="entry name" value="CLECT"/>
    <property type="match status" value="1"/>
</dbReference>
<protein>
    <submittedName>
        <fullName evidence="4">Uncharacterized protein LOC111116282</fullName>
    </submittedName>
</protein>
<dbReference type="InterPro" id="IPR016186">
    <property type="entry name" value="C-type_lectin-like/link_sf"/>
</dbReference>
<dbReference type="SUPFAM" id="SSF56436">
    <property type="entry name" value="C-type lectin-like"/>
    <property type="match status" value="1"/>
</dbReference>
<evidence type="ECO:0000313" key="3">
    <source>
        <dbReference type="Proteomes" id="UP000694844"/>
    </source>
</evidence>
<dbReference type="KEGG" id="cvn:111116282"/>
<accession>A0A8B8C5J7</accession>
<dbReference type="RefSeq" id="XP_022310978.1">
    <property type="nucleotide sequence ID" value="XM_022455270.1"/>
</dbReference>
<name>A0A8B8C5J7_CRAVI</name>
<evidence type="ECO:0000256" key="1">
    <source>
        <dbReference type="SAM" id="SignalP"/>
    </source>
</evidence>
<evidence type="ECO:0000259" key="2">
    <source>
        <dbReference type="SMART" id="SM00034"/>
    </source>
</evidence>
<dbReference type="Proteomes" id="UP000694844">
    <property type="component" value="Chromosome 10"/>
</dbReference>
<reference evidence="4" key="1">
    <citation type="submission" date="2025-08" db="UniProtKB">
        <authorList>
            <consortium name="RefSeq"/>
        </authorList>
    </citation>
    <scope>IDENTIFICATION</scope>
    <source>
        <tissue evidence="4">Whole sample</tissue>
    </source>
</reference>
<dbReference type="OrthoDB" id="6136563at2759"/>
<sequence length="236" mass="27399">MSNCMYHMLVLSTVFLCGEMLEMESMYGERYDLYPKTSCLTINHIETTTRCFLRCIHALDGHQMFSYSEDYKVCMCCADVSGSDVTGFNWQTYVPRRCANGYVAYNYTDHQLCLKYVNTTASYLEASAQCQQEGSNLFKMDTELKHNILTDYLATVANGVRINVWIQSKKVGTEWQFHDGSQMPMDTDDVCVRVLTDVPHETRIRVRGSTEFKCWDHEEAEKFSYLCEYYRQSVLT</sequence>
<dbReference type="AlphaFoldDB" id="A0A8B8C5J7"/>
<dbReference type="SMART" id="SM00034">
    <property type="entry name" value="CLECT"/>
    <property type="match status" value="1"/>
</dbReference>
<feature type="domain" description="C-type lectin" evidence="2">
    <location>
        <begin position="98"/>
        <end position="228"/>
    </location>
</feature>
<gene>
    <name evidence="4" type="primary">LOC111116282</name>
</gene>
<dbReference type="InterPro" id="IPR016187">
    <property type="entry name" value="CTDL_fold"/>
</dbReference>
<dbReference type="Gene3D" id="3.10.100.10">
    <property type="entry name" value="Mannose-Binding Protein A, subunit A"/>
    <property type="match status" value="1"/>
</dbReference>
<proteinExistence type="predicted"/>
<keyword evidence="1" id="KW-0732">Signal</keyword>
<feature type="chain" id="PRO_5034743398" evidence="1">
    <location>
        <begin position="21"/>
        <end position="236"/>
    </location>
</feature>
<dbReference type="InterPro" id="IPR001304">
    <property type="entry name" value="C-type_lectin-like"/>
</dbReference>